<evidence type="ECO:0000256" key="1">
    <source>
        <dbReference type="ARBA" id="ARBA00001946"/>
    </source>
</evidence>
<dbReference type="PANTHER" id="PTHR42904:SF6">
    <property type="entry name" value="NAD-CAPPED RNA HYDROLASE NUDT12"/>
    <property type="match status" value="1"/>
</dbReference>
<dbReference type="EMBL" id="CAFBMP010000023">
    <property type="protein sequence ID" value="CAB4904803.1"/>
    <property type="molecule type" value="Genomic_DNA"/>
</dbReference>
<dbReference type="EC" id="3.6.1.22" evidence="4"/>
<dbReference type="InterPro" id="IPR015376">
    <property type="entry name" value="Znr_NADH_PPase"/>
</dbReference>
<dbReference type="GO" id="GO:0046872">
    <property type="term" value="F:metal ion binding"/>
    <property type="evidence" value="ECO:0007669"/>
    <property type="project" value="UniProtKB-KW"/>
</dbReference>
<dbReference type="PANTHER" id="PTHR42904">
    <property type="entry name" value="NUDIX HYDROLASE, NUDC SUBFAMILY"/>
    <property type="match status" value="1"/>
</dbReference>
<comment type="catalytic activity">
    <reaction evidence="9">
        <text>a 5'-end NAD(+)-phospho-ribonucleoside in mRNA + H2O = a 5'-end phospho-adenosine-phospho-ribonucleoside in mRNA + beta-nicotinamide D-ribonucleotide + 2 H(+)</text>
        <dbReference type="Rhea" id="RHEA:60876"/>
        <dbReference type="Rhea" id="RHEA-COMP:15698"/>
        <dbReference type="Rhea" id="RHEA-COMP:15719"/>
        <dbReference type="ChEBI" id="CHEBI:14649"/>
        <dbReference type="ChEBI" id="CHEBI:15377"/>
        <dbReference type="ChEBI" id="CHEBI:15378"/>
        <dbReference type="ChEBI" id="CHEBI:144029"/>
        <dbReference type="ChEBI" id="CHEBI:144051"/>
    </reaction>
    <physiologicalReaction direction="left-to-right" evidence="9">
        <dbReference type="Rhea" id="RHEA:60877"/>
    </physiologicalReaction>
</comment>
<evidence type="ECO:0000256" key="2">
    <source>
        <dbReference type="ARBA" id="ARBA00001947"/>
    </source>
</evidence>
<protein>
    <recommendedName>
        <fullName evidence="4">NAD(+) diphosphatase</fullName>
        <ecNumber evidence="4">3.6.1.22</ecNumber>
    </recommendedName>
</protein>
<accession>A0A6J7GKY1</accession>
<dbReference type="NCBIfam" id="NF001299">
    <property type="entry name" value="PRK00241.1"/>
    <property type="match status" value="1"/>
</dbReference>
<dbReference type="InterPro" id="IPR050241">
    <property type="entry name" value="NAD-cap_RNA_hydrolase_NudC"/>
</dbReference>
<comment type="cofactor">
    <cofactor evidence="1">
        <name>Mg(2+)</name>
        <dbReference type="ChEBI" id="CHEBI:18420"/>
    </cofactor>
</comment>
<dbReference type="GO" id="GO:0019677">
    <property type="term" value="P:NAD+ catabolic process"/>
    <property type="evidence" value="ECO:0007669"/>
    <property type="project" value="TreeGrafter"/>
</dbReference>
<dbReference type="InterPro" id="IPR020084">
    <property type="entry name" value="NUDIX_hydrolase_CS"/>
</dbReference>
<dbReference type="PROSITE" id="PS00893">
    <property type="entry name" value="NUDIX_BOX"/>
    <property type="match status" value="1"/>
</dbReference>
<keyword evidence="7" id="KW-0460">Magnesium</keyword>
<dbReference type="CDD" id="cd03429">
    <property type="entry name" value="NUDIX_NADH_pyrophosphatase_Nudt13"/>
    <property type="match status" value="1"/>
</dbReference>
<dbReference type="AlphaFoldDB" id="A0A6J7GKY1"/>
<evidence type="ECO:0000256" key="7">
    <source>
        <dbReference type="ARBA" id="ARBA00022842"/>
    </source>
</evidence>
<reference evidence="11" key="1">
    <citation type="submission" date="2020-05" db="EMBL/GenBank/DDBJ databases">
        <authorList>
            <person name="Chiriac C."/>
            <person name="Salcher M."/>
            <person name="Ghai R."/>
            <person name="Kavagutti S V."/>
        </authorList>
    </citation>
    <scope>NUCLEOTIDE SEQUENCE</scope>
</reference>
<dbReference type="SUPFAM" id="SSF55811">
    <property type="entry name" value="Nudix"/>
    <property type="match status" value="1"/>
</dbReference>
<name>A0A6J7GKY1_9ZZZZ</name>
<evidence type="ECO:0000256" key="3">
    <source>
        <dbReference type="ARBA" id="ARBA00009595"/>
    </source>
</evidence>
<evidence type="ECO:0000259" key="10">
    <source>
        <dbReference type="PROSITE" id="PS51462"/>
    </source>
</evidence>
<evidence type="ECO:0000256" key="4">
    <source>
        <dbReference type="ARBA" id="ARBA00012381"/>
    </source>
</evidence>
<dbReference type="Pfam" id="PF09297">
    <property type="entry name" value="Zn_ribbon_NUD"/>
    <property type="match status" value="1"/>
</dbReference>
<dbReference type="Gene3D" id="3.90.79.20">
    <property type="match status" value="1"/>
</dbReference>
<organism evidence="11">
    <name type="scientific">freshwater metagenome</name>
    <dbReference type="NCBI Taxonomy" id="449393"/>
    <lineage>
        <taxon>unclassified sequences</taxon>
        <taxon>metagenomes</taxon>
        <taxon>ecological metagenomes</taxon>
    </lineage>
</organism>
<comment type="cofactor">
    <cofactor evidence="2">
        <name>Zn(2+)</name>
        <dbReference type="ChEBI" id="CHEBI:29105"/>
    </cofactor>
</comment>
<dbReference type="GO" id="GO:0005829">
    <property type="term" value="C:cytosol"/>
    <property type="evidence" value="ECO:0007669"/>
    <property type="project" value="TreeGrafter"/>
</dbReference>
<dbReference type="InterPro" id="IPR049734">
    <property type="entry name" value="NudC-like_C"/>
</dbReference>
<sequence length="305" mass="34067">MAPNKSLKLPLAVAEVDRAAHLRSDEAYLKSAWASASVLLFMDEKFVASSNQINFVPGSTLGEYQTQTDYFLGVKDKENFFVRHLASDENTKLELMTLREIGAFLSPRDIGLAVHAQGLANWHKKHPRCSQCGAATSVVLGGSVRRCLIDESEHYPRTDGAIIVLIKDDQDRVLLGRQKVWPKNRFSTFAGFVEPGESFEHCVLREVREEAGVELTQINYLGSQPWPFPASLMIAFEAVTNTPQLAKADGDEIEEIRWFSRAEMKAAILDKSLILPLEISVARQMIKAWYGQGADADLIGNESWR</sequence>
<dbReference type="PROSITE" id="PS51462">
    <property type="entry name" value="NUDIX"/>
    <property type="match status" value="1"/>
</dbReference>
<keyword evidence="8" id="KW-0520">NAD</keyword>
<feature type="domain" description="Nudix hydrolase" evidence="10">
    <location>
        <begin position="156"/>
        <end position="287"/>
    </location>
</feature>
<dbReference type="GO" id="GO:0035529">
    <property type="term" value="F:NADH pyrophosphatase activity"/>
    <property type="evidence" value="ECO:0007669"/>
    <property type="project" value="TreeGrafter"/>
</dbReference>
<proteinExistence type="inferred from homology"/>
<comment type="similarity">
    <text evidence="3">Belongs to the Nudix hydrolase family. NudC subfamily.</text>
</comment>
<evidence type="ECO:0000256" key="8">
    <source>
        <dbReference type="ARBA" id="ARBA00023027"/>
    </source>
</evidence>
<evidence type="ECO:0000256" key="6">
    <source>
        <dbReference type="ARBA" id="ARBA00022801"/>
    </source>
</evidence>
<evidence type="ECO:0000313" key="11">
    <source>
        <dbReference type="EMBL" id="CAB4904803.1"/>
    </source>
</evidence>
<dbReference type="GO" id="GO:0006742">
    <property type="term" value="P:NADP+ catabolic process"/>
    <property type="evidence" value="ECO:0007669"/>
    <property type="project" value="TreeGrafter"/>
</dbReference>
<keyword evidence="6" id="KW-0378">Hydrolase</keyword>
<dbReference type="Pfam" id="PF00293">
    <property type="entry name" value="NUDIX"/>
    <property type="match status" value="1"/>
</dbReference>
<evidence type="ECO:0000256" key="5">
    <source>
        <dbReference type="ARBA" id="ARBA00022723"/>
    </source>
</evidence>
<keyword evidence="5" id="KW-0479">Metal-binding</keyword>
<dbReference type="InterPro" id="IPR000086">
    <property type="entry name" value="NUDIX_hydrolase_dom"/>
</dbReference>
<evidence type="ECO:0000256" key="9">
    <source>
        <dbReference type="ARBA" id="ARBA00023679"/>
    </source>
</evidence>
<dbReference type="InterPro" id="IPR015797">
    <property type="entry name" value="NUDIX_hydrolase-like_dom_sf"/>
</dbReference>
<dbReference type="Gene3D" id="3.90.79.10">
    <property type="entry name" value="Nucleoside Triphosphate Pyrophosphohydrolase"/>
    <property type="match status" value="1"/>
</dbReference>
<gene>
    <name evidence="11" type="ORF">UFOPK3608_00555</name>
</gene>